<dbReference type="CDD" id="cd04182">
    <property type="entry name" value="GT_2_like_f"/>
    <property type="match status" value="1"/>
</dbReference>
<evidence type="ECO:0000259" key="1">
    <source>
        <dbReference type="Pfam" id="PF12804"/>
    </source>
</evidence>
<name>A0ABT2W4D7_9FLAO</name>
<dbReference type="RefSeq" id="WP_263002508.1">
    <property type="nucleotide sequence ID" value="NZ_JAOTEM010000001.1"/>
</dbReference>
<dbReference type="Proteomes" id="UP001208649">
    <property type="component" value="Unassembled WGS sequence"/>
</dbReference>
<evidence type="ECO:0000313" key="3">
    <source>
        <dbReference type="Proteomes" id="UP001208649"/>
    </source>
</evidence>
<reference evidence="3" key="1">
    <citation type="submission" date="2023-07" db="EMBL/GenBank/DDBJ databases">
        <title>Chryseobacterium sp. strain PBS4-4 Genome sequencing and assembly.</title>
        <authorList>
            <person name="Jung Y."/>
        </authorList>
    </citation>
    <scope>NUCLEOTIDE SEQUENCE [LARGE SCALE GENOMIC DNA]</scope>
    <source>
        <strain evidence="3">PBS4-4</strain>
    </source>
</reference>
<sequence>METGILILAAGNSSRLGEPKQLLDFKGKSLLRHVAEESLKITKFVVVVTGSSSIEISREIDDLKLIITENRIWNEGMGSSIHIGFDQLLNSFPAIENCIVSVCDQPFIEASVFSELIQMQQDSQKGIVASKYADTLGTPVLFTKKYFTELSKFCGQEGAKKLLQKFKDDIAEINFEKGAIDIDTHNDYQQLIQ</sequence>
<dbReference type="PANTHER" id="PTHR43777:SF1">
    <property type="entry name" value="MOLYBDENUM COFACTOR CYTIDYLYLTRANSFERASE"/>
    <property type="match status" value="1"/>
</dbReference>
<dbReference type="SUPFAM" id="SSF53448">
    <property type="entry name" value="Nucleotide-diphospho-sugar transferases"/>
    <property type="match status" value="1"/>
</dbReference>
<keyword evidence="3" id="KW-1185">Reference proteome</keyword>
<dbReference type="EMBL" id="JAOTEM010000001">
    <property type="protein sequence ID" value="MCU7617091.1"/>
    <property type="molecule type" value="Genomic_DNA"/>
</dbReference>
<accession>A0ABT2W4D7</accession>
<comment type="caution">
    <text evidence="2">The sequence shown here is derived from an EMBL/GenBank/DDBJ whole genome shotgun (WGS) entry which is preliminary data.</text>
</comment>
<dbReference type="Gene3D" id="3.90.550.10">
    <property type="entry name" value="Spore Coat Polysaccharide Biosynthesis Protein SpsA, Chain A"/>
    <property type="match status" value="1"/>
</dbReference>
<dbReference type="InterPro" id="IPR025877">
    <property type="entry name" value="MobA-like_NTP_Trfase"/>
</dbReference>
<gene>
    <name evidence="2" type="ORF">NZ698_07770</name>
</gene>
<organism evidence="2 3">
    <name type="scientific">Chryseobacterium edaphi</name>
    <dbReference type="NCBI Taxonomy" id="2976532"/>
    <lineage>
        <taxon>Bacteria</taxon>
        <taxon>Pseudomonadati</taxon>
        <taxon>Bacteroidota</taxon>
        <taxon>Flavobacteriia</taxon>
        <taxon>Flavobacteriales</taxon>
        <taxon>Weeksellaceae</taxon>
        <taxon>Chryseobacterium group</taxon>
        <taxon>Chryseobacterium</taxon>
    </lineage>
</organism>
<dbReference type="InterPro" id="IPR029044">
    <property type="entry name" value="Nucleotide-diphossugar_trans"/>
</dbReference>
<feature type="domain" description="MobA-like NTP transferase" evidence="1">
    <location>
        <begin position="6"/>
        <end position="165"/>
    </location>
</feature>
<dbReference type="Pfam" id="PF12804">
    <property type="entry name" value="NTP_transf_3"/>
    <property type="match status" value="1"/>
</dbReference>
<proteinExistence type="predicted"/>
<protein>
    <submittedName>
        <fullName evidence="2">Nucleotidyltransferase family protein</fullName>
    </submittedName>
</protein>
<dbReference type="PANTHER" id="PTHR43777">
    <property type="entry name" value="MOLYBDENUM COFACTOR CYTIDYLYLTRANSFERASE"/>
    <property type="match status" value="1"/>
</dbReference>
<evidence type="ECO:0000313" key="2">
    <source>
        <dbReference type="EMBL" id="MCU7617091.1"/>
    </source>
</evidence>